<dbReference type="Gene3D" id="2.40.50.100">
    <property type="match status" value="1"/>
</dbReference>
<evidence type="ECO:0000313" key="12">
    <source>
        <dbReference type="EMBL" id="CCK77310.1"/>
    </source>
</evidence>
<keyword evidence="2" id="KW-1003">Cell membrane</keyword>
<keyword evidence="4" id="KW-0997">Cell inner membrane</keyword>
<dbReference type="PANTHER" id="PTHR43514">
    <property type="entry name" value="ABC TRANSPORTER I FAMILY MEMBER 10"/>
    <property type="match status" value="1"/>
</dbReference>
<dbReference type="InterPro" id="IPR004606">
    <property type="entry name" value="Mop_domain"/>
</dbReference>
<evidence type="ECO:0000256" key="1">
    <source>
        <dbReference type="ARBA" id="ARBA00022448"/>
    </source>
</evidence>
<dbReference type="GO" id="GO:0015098">
    <property type="term" value="F:molybdate ion transmembrane transporter activity"/>
    <property type="evidence" value="ECO:0007669"/>
    <property type="project" value="InterPro"/>
</dbReference>
<dbReference type="Pfam" id="PF03459">
    <property type="entry name" value="TOBE"/>
    <property type="match status" value="1"/>
</dbReference>
<dbReference type="OrthoDB" id="9802264at2"/>
<gene>
    <name evidence="12" type="primary">modC</name>
    <name evidence="12" type="ORF">OLEAN_C31340</name>
</gene>
<evidence type="ECO:0000256" key="4">
    <source>
        <dbReference type="ARBA" id="ARBA00022519"/>
    </source>
</evidence>
<dbReference type="GO" id="GO:0005524">
    <property type="term" value="F:ATP binding"/>
    <property type="evidence" value="ECO:0007669"/>
    <property type="project" value="UniProtKB-KW"/>
</dbReference>
<dbReference type="KEGG" id="oai:OLEAN_C31340"/>
<dbReference type="SUPFAM" id="SSF50331">
    <property type="entry name" value="MOP-like"/>
    <property type="match status" value="1"/>
</dbReference>
<dbReference type="PATRIC" id="fig|698738.3.peg.3257"/>
<keyword evidence="8" id="KW-0472">Membrane</keyword>
<evidence type="ECO:0000256" key="6">
    <source>
        <dbReference type="ARBA" id="ARBA00022840"/>
    </source>
</evidence>
<dbReference type="InterPro" id="IPR005116">
    <property type="entry name" value="Transp-assoc_OB_typ1"/>
</dbReference>
<dbReference type="EMBL" id="FO203512">
    <property type="protein sequence ID" value="CCK77310.1"/>
    <property type="molecule type" value="Genomic_DNA"/>
</dbReference>
<dbReference type="STRING" id="698738.OLEAN_C31340"/>
<evidence type="ECO:0000256" key="2">
    <source>
        <dbReference type="ARBA" id="ARBA00022475"/>
    </source>
</evidence>
<dbReference type="Gene3D" id="3.40.50.300">
    <property type="entry name" value="P-loop containing nucleotide triphosphate hydrolases"/>
    <property type="match status" value="1"/>
</dbReference>
<keyword evidence="7" id="KW-1278">Translocase</keyword>
<keyword evidence="5" id="KW-0547">Nucleotide-binding</keyword>
<keyword evidence="3 9" id="KW-0500">Molybdenum</keyword>
<dbReference type="InterPro" id="IPR003593">
    <property type="entry name" value="AAA+_ATPase"/>
</dbReference>
<dbReference type="PROSITE" id="PS50893">
    <property type="entry name" value="ABC_TRANSPORTER_2"/>
    <property type="match status" value="1"/>
</dbReference>
<dbReference type="InterPro" id="IPR011868">
    <property type="entry name" value="ModC_ABC_ATP-bd"/>
</dbReference>
<dbReference type="GO" id="GO:0016887">
    <property type="term" value="F:ATP hydrolysis activity"/>
    <property type="evidence" value="ECO:0007669"/>
    <property type="project" value="InterPro"/>
</dbReference>
<keyword evidence="1" id="KW-0813">Transport</keyword>
<dbReference type="GO" id="GO:0016020">
    <property type="term" value="C:membrane"/>
    <property type="evidence" value="ECO:0007669"/>
    <property type="project" value="InterPro"/>
</dbReference>
<evidence type="ECO:0000256" key="9">
    <source>
        <dbReference type="PROSITE-ProRule" id="PRU01213"/>
    </source>
</evidence>
<protein>
    <submittedName>
        <fullName evidence="12">Molybdenum import ATP-binding protein</fullName>
        <ecNumber evidence="12">3.6.3.29</ecNumber>
    </submittedName>
</protein>
<dbReference type="PROSITE" id="PS00211">
    <property type="entry name" value="ABC_TRANSPORTER_1"/>
    <property type="match status" value="1"/>
</dbReference>
<dbReference type="HOGENOM" id="CLU_000604_1_1_6"/>
<dbReference type="InterPro" id="IPR017871">
    <property type="entry name" value="ABC_transporter-like_CS"/>
</dbReference>
<keyword evidence="12" id="KW-0378">Hydrolase</keyword>
<dbReference type="AlphaFoldDB" id="R4YQS9"/>
<name>R4YQS9_OLEAN</name>
<dbReference type="PANTHER" id="PTHR43514:SF10">
    <property type="entry name" value="MOLYBDENUM IMPORT ATP-BINDING PROTEIN MODC 2"/>
    <property type="match status" value="1"/>
</dbReference>
<dbReference type="InterPro" id="IPR008995">
    <property type="entry name" value="Mo/tungstate-bd_C_term_dom"/>
</dbReference>
<dbReference type="GO" id="GO:0140359">
    <property type="term" value="F:ABC-type transporter activity"/>
    <property type="evidence" value="ECO:0007669"/>
    <property type="project" value="InterPro"/>
</dbReference>
<proteinExistence type="predicted"/>
<dbReference type="InterPro" id="IPR003439">
    <property type="entry name" value="ABC_transporter-like_ATP-bd"/>
</dbReference>
<accession>R4YQS9</accession>
<evidence type="ECO:0000256" key="3">
    <source>
        <dbReference type="ARBA" id="ARBA00022505"/>
    </source>
</evidence>
<sequence length="363" mass="40595">MDHKNEISIALTWPRRSFTLNLDLVIPAQGVTAIYGASGSGKTSLLRCIAGLEKVKHCQLNFRDQVWQSNKKFVPTHQRAIGYVFQEASLFAHLTAGANLAYAVKRASLGKPLTTLDEVVELLGLTNLLEQYPDQLSGGERQRVAIARALLINPQLLLMDEPLASLDHQRKQELLPYLERICKQFNVPVIYISHSLWEVSLLADHIVMLEAGRVTKSDDFLHAINQPDFPISQQENISSLLQCKVMEHNQQWGLTRFTLKGMKNQPSLWLQQCDLAPGQEVRLNILASDVSLSLSHHEDTSISNILPVTIISMESLPQGLLMLQLQLGGSILRAKLTQRSVDRLDLKIGQDVWAQVKSAALIH</sequence>
<evidence type="ECO:0000256" key="8">
    <source>
        <dbReference type="ARBA" id="ARBA00023136"/>
    </source>
</evidence>
<keyword evidence="13" id="KW-1185">Reference proteome</keyword>
<evidence type="ECO:0000256" key="7">
    <source>
        <dbReference type="ARBA" id="ARBA00022967"/>
    </source>
</evidence>
<evidence type="ECO:0000259" key="11">
    <source>
        <dbReference type="PROSITE" id="PS51866"/>
    </source>
</evidence>
<reference evidence="12 13" key="1">
    <citation type="journal article" date="2013" name="Nat. Commun.">
        <title>Genome sequence and functional genomic analysis of the oil-degrading bacterium Oleispira antarctica.</title>
        <authorList>
            <person name="Kube M."/>
            <person name="Chernikova T.N."/>
            <person name="Al-Ramahi Y."/>
            <person name="Beloqui A."/>
            <person name="Lopez-Cortez N."/>
            <person name="Guazzaroni M.E."/>
            <person name="Heipieper H.J."/>
            <person name="Klages S."/>
            <person name="Kotsyurbenko O.R."/>
            <person name="Langer I."/>
            <person name="Nechitaylo T.Y."/>
            <person name="Lunsdorf H."/>
            <person name="Fernandez M."/>
            <person name="Juarez S."/>
            <person name="Ciordia S."/>
            <person name="Singer A."/>
            <person name="Kagan O."/>
            <person name="Egorova O."/>
            <person name="Petit P.A."/>
            <person name="Stogios P."/>
            <person name="Kim Y."/>
            <person name="Tchigvintsev A."/>
            <person name="Flick R."/>
            <person name="Denaro R."/>
            <person name="Genovese M."/>
            <person name="Albar J.P."/>
            <person name="Reva O.N."/>
            <person name="Martinez-Gomariz M."/>
            <person name="Tran H."/>
            <person name="Ferrer M."/>
            <person name="Savchenko A."/>
            <person name="Yakunin A.F."/>
            <person name="Yakimov M.M."/>
            <person name="Golyshina O.V."/>
            <person name="Reinhardt R."/>
            <person name="Golyshin P.N."/>
        </authorList>
    </citation>
    <scope>NUCLEOTIDE SEQUENCE [LARGE SCALE GENOMIC DNA]</scope>
</reference>
<organism evidence="12 13">
    <name type="scientific">Oleispira antarctica RB-8</name>
    <dbReference type="NCBI Taxonomy" id="698738"/>
    <lineage>
        <taxon>Bacteria</taxon>
        <taxon>Pseudomonadati</taxon>
        <taxon>Pseudomonadota</taxon>
        <taxon>Gammaproteobacteria</taxon>
        <taxon>Oceanospirillales</taxon>
        <taxon>Oceanospirillaceae</taxon>
        <taxon>Oleispira</taxon>
    </lineage>
</organism>
<dbReference type="SUPFAM" id="SSF52540">
    <property type="entry name" value="P-loop containing nucleoside triphosphate hydrolases"/>
    <property type="match status" value="1"/>
</dbReference>
<dbReference type="InterPro" id="IPR027417">
    <property type="entry name" value="P-loop_NTPase"/>
</dbReference>
<dbReference type="NCBIfam" id="TIGR02142">
    <property type="entry name" value="modC_ABC"/>
    <property type="match status" value="1"/>
</dbReference>
<dbReference type="InterPro" id="IPR050334">
    <property type="entry name" value="Molybdenum_import_ModC"/>
</dbReference>
<dbReference type="Pfam" id="PF00005">
    <property type="entry name" value="ABC_tran"/>
    <property type="match status" value="1"/>
</dbReference>
<dbReference type="EC" id="3.6.3.29" evidence="12"/>
<feature type="domain" description="ABC transporter" evidence="10">
    <location>
        <begin position="4"/>
        <end position="236"/>
    </location>
</feature>
<dbReference type="SMART" id="SM00382">
    <property type="entry name" value="AAA"/>
    <property type="match status" value="1"/>
</dbReference>
<feature type="domain" description="Mop" evidence="11">
    <location>
        <begin position="299"/>
        <end position="363"/>
    </location>
</feature>
<evidence type="ECO:0000256" key="5">
    <source>
        <dbReference type="ARBA" id="ARBA00022741"/>
    </source>
</evidence>
<keyword evidence="6 12" id="KW-0067">ATP-binding</keyword>
<evidence type="ECO:0000259" key="10">
    <source>
        <dbReference type="PROSITE" id="PS50893"/>
    </source>
</evidence>
<evidence type="ECO:0000313" key="13">
    <source>
        <dbReference type="Proteomes" id="UP000032749"/>
    </source>
</evidence>
<dbReference type="PROSITE" id="PS51866">
    <property type="entry name" value="MOP"/>
    <property type="match status" value="1"/>
</dbReference>
<dbReference type="Proteomes" id="UP000032749">
    <property type="component" value="Chromosome"/>
</dbReference>